<evidence type="ECO:0000256" key="1">
    <source>
        <dbReference type="SAM" id="MobiDB-lite"/>
    </source>
</evidence>
<dbReference type="AlphaFoldDB" id="Q4JXT4"/>
<gene>
    <name evidence="2" type="ordered locus">jk0221</name>
</gene>
<dbReference type="OrthoDB" id="5189801at2"/>
<name>Q4JXT4_CORJK</name>
<dbReference type="KEGG" id="cjk:jk0221"/>
<dbReference type="STRING" id="306537.jk0221"/>
<evidence type="ECO:0000313" key="3">
    <source>
        <dbReference type="Proteomes" id="UP000000545"/>
    </source>
</evidence>
<sequence length="297" mass="31838">MLFMLRCDVPASDRLRDPVLPGEAVECLDLSAVPKRKELRFLDDLERFVVGSTPSLEEMMQRPDAPHLGAPQPDPHEVSERVRVIVQGSDAALAAVVSKLMRIDALWVEVGFIPSGSSAVALSWGLDATFSPAQHLTFALASPTVPTPVIRDDHGVVTLGAAEVTGPVSPAGKDGSAGSASEPENAAEMIGEVIVDSEVLYEQNKAGTSDFNNGVRLVPTPDAPGLAAVQRPPLPRKGWFGRIKKPRSTVSPTVLRGRALQAGGVDLAVTRDGVRHPRPLKSVTFYRHLRDGQFVRN</sequence>
<reference evidence="2 3" key="1">
    <citation type="journal article" date="2005" name="J. Bacteriol.">
        <title>Complete genome sequence and analysis of the multiresistant nosocomial pathogen Corynebacterium jeikeium K411, a lipid-requiring bacterium of the human skin flora.</title>
        <authorList>
            <person name="Tauch A."/>
            <person name="Kaiser O."/>
            <person name="Hain T."/>
            <person name="Goesmann A."/>
            <person name="Weisshaar B."/>
            <person name="Albersmeier A."/>
            <person name="Bekel T."/>
            <person name="Bischoff N."/>
            <person name="Brune I."/>
            <person name="Chakraborty T."/>
            <person name="Kalinowski J."/>
            <person name="Meyer F."/>
            <person name="Rupp O."/>
            <person name="Schneiker S."/>
            <person name="Viehoever P."/>
            <person name="Puehler A."/>
        </authorList>
    </citation>
    <scope>NUCLEOTIDE SEQUENCE [LARGE SCALE GENOMIC DNA]</scope>
    <source>
        <strain evidence="2 3">K411</strain>
    </source>
</reference>
<dbReference type="Proteomes" id="UP000000545">
    <property type="component" value="Chromosome"/>
</dbReference>
<feature type="region of interest" description="Disordered" evidence="1">
    <location>
        <begin position="165"/>
        <end position="184"/>
    </location>
</feature>
<dbReference type="RefSeq" id="WP_011272944.1">
    <property type="nucleotide sequence ID" value="NC_007164.1"/>
</dbReference>
<dbReference type="HOGENOM" id="CLU_087221_0_0_11"/>
<dbReference type="PATRIC" id="fig|306537.10.peg.231"/>
<proteinExistence type="predicted"/>
<dbReference type="EMBL" id="CR931997">
    <property type="protein sequence ID" value="CAI36373.1"/>
    <property type="molecule type" value="Genomic_DNA"/>
</dbReference>
<evidence type="ECO:0000313" key="2">
    <source>
        <dbReference type="EMBL" id="CAI36373.1"/>
    </source>
</evidence>
<protein>
    <submittedName>
        <fullName evidence="2">Uncharacterized protein</fullName>
    </submittedName>
</protein>
<keyword evidence="3" id="KW-1185">Reference proteome</keyword>
<accession>Q4JXT4</accession>
<dbReference type="eggNOG" id="COG1597">
    <property type="taxonomic scope" value="Bacteria"/>
</dbReference>
<organism evidence="2 3">
    <name type="scientific">Corynebacterium jeikeium (strain K411)</name>
    <dbReference type="NCBI Taxonomy" id="306537"/>
    <lineage>
        <taxon>Bacteria</taxon>
        <taxon>Bacillati</taxon>
        <taxon>Actinomycetota</taxon>
        <taxon>Actinomycetes</taxon>
        <taxon>Mycobacteriales</taxon>
        <taxon>Corynebacteriaceae</taxon>
        <taxon>Corynebacterium</taxon>
    </lineage>
</organism>